<accession>A0A345VLQ0</accession>
<dbReference type="AlphaFoldDB" id="A0A345VLQ0"/>
<evidence type="ECO:0000313" key="2">
    <source>
        <dbReference type="EMBL" id="AXJ13652.1"/>
    </source>
</evidence>
<dbReference type="EMBL" id="CP022601">
    <property type="protein sequence ID" value="AXJ13652.1"/>
    <property type="molecule type" value="Genomic_DNA"/>
</dbReference>
<feature type="transmembrane region" description="Helical" evidence="1">
    <location>
        <begin position="6"/>
        <end position="26"/>
    </location>
</feature>
<keyword evidence="1" id="KW-0472">Membrane</keyword>
<organism evidence="2 3">
    <name type="scientific">Streptococcus pluranimalium</name>
    <dbReference type="NCBI Taxonomy" id="82348"/>
    <lineage>
        <taxon>Bacteria</taxon>
        <taxon>Bacillati</taxon>
        <taxon>Bacillota</taxon>
        <taxon>Bacilli</taxon>
        <taxon>Lactobacillales</taxon>
        <taxon>Streptococcaceae</taxon>
        <taxon>Streptococcus</taxon>
    </lineage>
</organism>
<evidence type="ECO:0000256" key="1">
    <source>
        <dbReference type="SAM" id="Phobius"/>
    </source>
</evidence>
<evidence type="ECO:0000313" key="3">
    <source>
        <dbReference type="Proteomes" id="UP000255411"/>
    </source>
</evidence>
<reference evidence="2 3" key="1">
    <citation type="submission" date="2017-07" db="EMBL/GenBank/DDBJ databases">
        <title>Streptococcus pluranimalium as cause of bovine abortion.</title>
        <authorList>
            <person name="Rodriguez Campos S."/>
            <person name="Gobeli Brawand S."/>
            <person name="Brodard I."/>
            <person name="Rychener L."/>
            <person name="Perreten V."/>
        </authorList>
    </citation>
    <scope>NUCLEOTIDE SEQUENCE [LARGE SCALE GENOMIC DNA]</scope>
    <source>
        <strain evidence="2 3">14A0014</strain>
    </source>
</reference>
<dbReference type="RefSeq" id="WP_205407076.1">
    <property type="nucleotide sequence ID" value="NZ_CP022601.1"/>
</dbReference>
<gene>
    <name evidence="2" type="ORF">Sp14A_17450</name>
</gene>
<sequence length="50" mass="5613">MKTSHTIGIIFIVNAMIFWGITKMWFIGLPMAIIGICFLTGVISDDDHNE</sequence>
<dbReference type="Proteomes" id="UP000255411">
    <property type="component" value="Chromosome"/>
</dbReference>
<keyword evidence="1" id="KW-0812">Transmembrane</keyword>
<proteinExistence type="predicted"/>
<protein>
    <submittedName>
        <fullName evidence="2">Uncharacterized protein</fullName>
    </submittedName>
</protein>
<keyword evidence="1" id="KW-1133">Transmembrane helix</keyword>
<name>A0A345VLQ0_9STRE</name>